<keyword evidence="1" id="KW-0732">Signal</keyword>
<evidence type="ECO:0000313" key="3">
    <source>
        <dbReference type="EMBL" id="MER2249734.1"/>
    </source>
</evidence>
<evidence type="ECO:0000256" key="1">
    <source>
        <dbReference type="SAM" id="SignalP"/>
    </source>
</evidence>
<dbReference type="CDD" id="cd06989">
    <property type="entry name" value="cupin_DRT102"/>
    <property type="match status" value="1"/>
</dbReference>
<sequence>MRFRPCLSLIIALLVLVPEARAAEMVMVAGEDAVSWTPAPPSLPKGSEISIIAGDPDKPGPFTLRLRFPPDYVIAPHTHATDESVTLLSGSVMHDMGETIDKERGKLFKKGAFLYLPAKMPHSLWTTSEGAVIQVSGTGPFGLDYINPDQDPKGMREHKR</sequence>
<protein>
    <submittedName>
        <fullName evidence="3">Cupin domain-containing protein</fullName>
    </submittedName>
</protein>
<evidence type="ECO:0000313" key="4">
    <source>
        <dbReference type="Proteomes" id="UP001480955"/>
    </source>
</evidence>
<dbReference type="EMBL" id="JBELQE010000048">
    <property type="protein sequence ID" value="MER2249734.1"/>
    <property type="molecule type" value="Genomic_DNA"/>
</dbReference>
<feature type="signal peptide" evidence="1">
    <location>
        <begin position="1"/>
        <end position="22"/>
    </location>
</feature>
<dbReference type="RefSeq" id="WP_350393375.1">
    <property type="nucleotide sequence ID" value="NZ_JBELQE010000048.1"/>
</dbReference>
<reference evidence="3 4" key="1">
    <citation type="submission" date="2024-06" db="EMBL/GenBank/DDBJ databases">
        <authorList>
            <person name="Campbell A.G."/>
        </authorList>
    </citation>
    <scope>NUCLEOTIDE SEQUENCE [LARGE SCALE GENOMIC DNA]</scope>
    <source>
        <strain evidence="3 4">EM12</strain>
    </source>
</reference>
<dbReference type="SUPFAM" id="SSF51182">
    <property type="entry name" value="RmlC-like cupins"/>
    <property type="match status" value="1"/>
</dbReference>
<accession>A0ABV1QK54</accession>
<organism evidence="3 4">
    <name type="scientific">Methylorubrum podarium</name>
    <dbReference type="NCBI Taxonomy" id="200476"/>
    <lineage>
        <taxon>Bacteria</taxon>
        <taxon>Pseudomonadati</taxon>
        <taxon>Pseudomonadota</taxon>
        <taxon>Alphaproteobacteria</taxon>
        <taxon>Hyphomicrobiales</taxon>
        <taxon>Methylobacteriaceae</taxon>
        <taxon>Methylorubrum</taxon>
    </lineage>
</organism>
<dbReference type="Pfam" id="PF12973">
    <property type="entry name" value="Cupin_7"/>
    <property type="match status" value="1"/>
</dbReference>
<evidence type="ECO:0000259" key="2">
    <source>
        <dbReference type="Pfam" id="PF12973"/>
    </source>
</evidence>
<name>A0ABV1QK54_9HYPH</name>
<feature type="chain" id="PRO_5046789110" evidence="1">
    <location>
        <begin position="23"/>
        <end position="160"/>
    </location>
</feature>
<proteinExistence type="predicted"/>
<dbReference type="InterPro" id="IPR011051">
    <property type="entry name" value="RmlC_Cupin_sf"/>
</dbReference>
<keyword evidence="4" id="KW-1185">Reference proteome</keyword>
<feature type="domain" description="ChrR-like cupin" evidence="2">
    <location>
        <begin position="31"/>
        <end position="135"/>
    </location>
</feature>
<dbReference type="Proteomes" id="UP001480955">
    <property type="component" value="Unassembled WGS sequence"/>
</dbReference>
<dbReference type="Gene3D" id="2.60.120.10">
    <property type="entry name" value="Jelly Rolls"/>
    <property type="match status" value="1"/>
</dbReference>
<gene>
    <name evidence="3" type="ORF">ABS772_07385</name>
</gene>
<dbReference type="InterPro" id="IPR025979">
    <property type="entry name" value="ChrR-like_cupin_dom"/>
</dbReference>
<dbReference type="InterPro" id="IPR014710">
    <property type="entry name" value="RmlC-like_jellyroll"/>
</dbReference>
<comment type="caution">
    <text evidence="3">The sequence shown here is derived from an EMBL/GenBank/DDBJ whole genome shotgun (WGS) entry which is preliminary data.</text>
</comment>